<evidence type="ECO:0000313" key="2">
    <source>
        <dbReference type="EMBL" id="RKK00579.1"/>
    </source>
</evidence>
<accession>A0A3A9JNT1</accession>
<name>A0A3A9JNT1_9PROT</name>
<reference evidence="2 3" key="1">
    <citation type="submission" date="2018-09" db="EMBL/GenBank/DDBJ databases">
        <title>Roseomonas sp. nov., isolated from feces of Tibetan antelopes in the Qinghai-Tibet plateau, China.</title>
        <authorList>
            <person name="Tian Z."/>
        </authorList>
    </citation>
    <scope>NUCLEOTIDE SEQUENCE [LARGE SCALE GENOMIC DNA]</scope>
    <source>
        <strain evidence="2 3">Z24</strain>
    </source>
</reference>
<sequence length="80" mass="8006">VASAPLTSAPATATATAPAASPPPAAPPQQVALVARVISNIEKMYPISPEEFWEAFDAITREQTGSDASALAADAGTGGR</sequence>
<dbReference type="InParanoid" id="A0A3A9JNT1"/>
<evidence type="ECO:0000256" key="1">
    <source>
        <dbReference type="SAM" id="MobiDB-lite"/>
    </source>
</evidence>
<dbReference type="EMBL" id="RAQU01000408">
    <property type="protein sequence ID" value="RKK00579.1"/>
    <property type="molecule type" value="Genomic_DNA"/>
</dbReference>
<feature type="region of interest" description="Disordered" evidence="1">
    <location>
        <begin position="1"/>
        <end position="27"/>
    </location>
</feature>
<evidence type="ECO:0000313" key="3">
    <source>
        <dbReference type="Proteomes" id="UP000278036"/>
    </source>
</evidence>
<proteinExistence type="predicted"/>
<dbReference type="Proteomes" id="UP000278036">
    <property type="component" value="Unassembled WGS sequence"/>
</dbReference>
<organism evidence="2 3">
    <name type="scientific">Teichococcus wenyumeiae</name>
    <dbReference type="NCBI Taxonomy" id="2478470"/>
    <lineage>
        <taxon>Bacteria</taxon>
        <taxon>Pseudomonadati</taxon>
        <taxon>Pseudomonadota</taxon>
        <taxon>Alphaproteobacteria</taxon>
        <taxon>Acetobacterales</taxon>
        <taxon>Roseomonadaceae</taxon>
        <taxon>Roseomonas</taxon>
    </lineage>
</organism>
<dbReference type="RefSeq" id="WP_199708246.1">
    <property type="nucleotide sequence ID" value="NZ_RAQU01000408.1"/>
</dbReference>
<protein>
    <submittedName>
        <fullName evidence="2">Uncharacterized protein</fullName>
    </submittedName>
</protein>
<gene>
    <name evidence="2" type="ORF">D6Z83_27670</name>
</gene>
<dbReference type="AlphaFoldDB" id="A0A3A9JNT1"/>
<comment type="caution">
    <text evidence="2">The sequence shown here is derived from an EMBL/GenBank/DDBJ whole genome shotgun (WGS) entry which is preliminary data.</text>
</comment>
<feature type="compositionally biased region" description="Low complexity" evidence="1">
    <location>
        <begin position="1"/>
        <end position="19"/>
    </location>
</feature>
<feature type="non-terminal residue" evidence="2">
    <location>
        <position position="1"/>
    </location>
</feature>